<sequence length="141" mass="15715">MLPTPITLNHQTTNPYEAKYGYSRSVRRGPFIFVSGTTSIDLTTSQIQYPNSAHQQALTIFAEIIRAIEAVGGKKRDIVRVRMFVKFDEDCDEVGRALKETLGGDEEKSIPAVDPTATMITGVRFVHPDMRVEIEAEALVM</sequence>
<gene>
    <name evidence="1" type="ORF">BDN72DRAFT_368916</name>
</gene>
<name>A0ACD3BDR5_9AGAR</name>
<organism evidence="1 2">
    <name type="scientific">Pluteus cervinus</name>
    <dbReference type="NCBI Taxonomy" id="181527"/>
    <lineage>
        <taxon>Eukaryota</taxon>
        <taxon>Fungi</taxon>
        <taxon>Dikarya</taxon>
        <taxon>Basidiomycota</taxon>
        <taxon>Agaricomycotina</taxon>
        <taxon>Agaricomycetes</taxon>
        <taxon>Agaricomycetidae</taxon>
        <taxon>Agaricales</taxon>
        <taxon>Pluteineae</taxon>
        <taxon>Pluteaceae</taxon>
        <taxon>Pluteus</taxon>
    </lineage>
</organism>
<dbReference type="Proteomes" id="UP000308600">
    <property type="component" value="Unassembled WGS sequence"/>
</dbReference>
<evidence type="ECO:0000313" key="1">
    <source>
        <dbReference type="EMBL" id="TFK76164.1"/>
    </source>
</evidence>
<dbReference type="EMBL" id="ML208261">
    <property type="protein sequence ID" value="TFK76164.1"/>
    <property type="molecule type" value="Genomic_DNA"/>
</dbReference>
<reference evidence="1 2" key="1">
    <citation type="journal article" date="2019" name="Nat. Ecol. Evol.">
        <title>Megaphylogeny resolves global patterns of mushroom evolution.</title>
        <authorList>
            <person name="Varga T."/>
            <person name="Krizsan K."/>
            <person name="Foldi C."/>
            <person name="Dima B."/>
            <person name="Sanchez-Garcia M."/>
            <person name="Sanchez-Ramirez S."/>
            <person name="Szollosi G.J."/>
            <person name="Szarkandi J.G."/>
            <person name="Papp V."/>
            <person name="Albert L."/>
            <person name="Andreopoulos W."/>
            <person name="Angelini C."/>
            <person name="Antonin V."/>
            <person name="Barry K.W."/>
            <person name="Bougher N.L."/>
            <person name="Buchanan P."/>
            <person name="Buyck B."/>
            <person name="Bense V."/>
            <person name="Catcheside P."/>
            <person name="Chovatia M."/>
            <person name="Cooper J."/>
            <person name="Damon W."/>
            <person name="Desjardin D."/>
            <person name="Finy P."/>
            <person name="Geml J."/>
            <person name="Haridas S."/>
            <person name="Hughes K."/>
            <person name="Justo A."/>
            <person name="Karasinski D."/>
            <person name="Kautmanova I."/>
            <person name="Kiss B."/>
            <person name="Kocsube S."/>
            <person name="Kotiranta H."/>
            <person name="LaButti K.M."/>
            <person name="Lechner B.E."/>
            <person name="Liimatainen K."/>
            <person name="Lipzen A."/>
            <person name="Lukacs Z."/>
            <person name="Mihaltcheva S."/>
            <person name="Morgado L.N."/>
            <person name="Niskanen T."/>
            <person name="Noordeloos M.E."/>
            <person name="Ohm R.A."/>
            <person name="Ortiz-Santana B."/>
            <person name="Ovrebo C."/>
            <person name="Racz N."/>
            <person name="Riley R."/>
            <person name="Savchenko A."/>
            <person name="Shiryaev A."/>
            <person name="Soop K."/>
            <person name="Spirin V."/>
            <person name="Szebenyi C."/>
            <person name="Tomsovsky M."/>
            <person name="Tulloss R.E."/>
            <person name="Uehling J."/>
            <person name="Grigoriev I.V."/>
            <person name="Vagvolgyi C."/>
            <person name="Papp T."/>
            <person name="Martin F.M."/>
            <person name="Miettinen O."/>
            <person name="Hibbett D.S."/>
            <person name="Nagy L.G."/>
        </authorList>
    </citation>
    <scope>NUCLEOTIDE SEQUENCE [LARGE SCALE GENOMIC DNA]</scope>
    <source>
        <strain evidence="1 2">NL-1719</strain>
    </source>
</reference>
<proteinExistence type="predicted"/>
<protein>
    <submittedName>
        <fullName evidence="1">YjgF-like protein</fullName>
    </submittedName>
</protein>
<accession>A0ACD3BDR5</accession>
<evidence type="ECO:0000313" key="2">
    <source>
        <dbReference type="Proteomes" id="UP000308600"/>
    </source>
</evidence>
<keyword evidence="2" id="KW-1185">Reference proteome</keyword>